<gene>
    <name evidence="1" type="ORF">DPMN_081359</name>
</gene>
<accession>A0A9D3Y5U4</accession>
<dbReference type="Proteomes" id="UP000828390">
    <property type="component" value="Unassembled WGS sequence"/>
</dbReference>
<keyword evidence="2" id="KW-1185">Reference proteome</keyword>
<sequence length="58" mass="6677">MVRQELELPWSCDILLPYLTIPLQMNPLPTNQQNPLPTNHQTMQPTGFKIILSISMET</sequence>
<dbReference type="EMBL" id="JAIWYP010000016">
    <property type="protein sequence ID" value="KAH3693920.1"/>
    <property type="molecule type" value="Genomic_DNA"/>
</dbReference>
<proteinExistence type="predicted"/>
<reference evidence="1" key="1">
    <citation type="journal article" date="2019" name="bioRxiv">
        <title>The Genome of the Zebra Mussel, Dreissena polymorpha: A Resource for Invasive Species Research.</title>
        <authorList>
            <person name="McCartney M.A."/>
            <person name="Auch B."/>
            <person name="Kono T."/>
            <person name="Mallez S."/>
            <person name="Zhang Y."/>
            <person name="Obille A."/>
            <person name="Becker A."/>
            <person name="Abrahante J.E."/>
            <person name="Garbe J."/>
            <person name="Badalamenti J.P."/>
            <person name="Herman A."/>
            <person name="Mangelson H."/>
            <person name="Liachko I."/>
            <person name="Sullivan S."/>
            <person name="Sone E.D."/>
            <person name="Koren S."/>
            <person name="Silverstein K.A.T."/>
            <person name="Beckman K.B."/>
            <person name="Gohl D.M."/>
        </authorList>
    </citation>
    <scope>NUCLEOTIDE SEQUENCE</scope>
    <source>
        <strain evidence="1">Duluth1</strain>
        <tissue evidence="1">Whole animal</tissue>
    </source>
</reference>
<name>A0A9D3Y5U4_DREPO</name>
<dbReference type="AlphaFoldDB" id="A0A9D3Y5U4"/>
<protein>
    <submittedName>
        <fullName evidence="1">Uncharacterized protein</fullName>
    </submittedName>
</protein>
<reference evidence="1" key="2">
    <citation type="submission" date="2020-11" db="EMBL/GenBank/DDBJ databases">
        <authorList>
            <person name="McCartney M.A."/>
            <person name="Auch B."/>
            <person name="Kono T."/>
            <person name="Mallez S."/>
            <person name="Becker A."/>
            <person name="Gohl D.M."/>
            <person name="Silverstein K.A.T."/>
            <person name="Koren S."/>
            <person name="Bechman K.B."/>
            <person name="Herman A."/>
            <person name="Abrahante J.E."/>
            <person name="Garbe J."/>
        </authorList>
    </citation>
    <scope>NUCLEOTIDE SEQUENCE</scope>
    <source>
        <strain evidence="1">Duluth1</strain>
        <tissue evidence="1">Whole animal</tissue>
    </source>
</reference>
<evidence type="ECO:0000313" key="1">
    <source>
        <dbReference type="EMBL" id="KAH3693920.1"/>
    </source>
</evidence>
<evidence type="ECO:0000313" key="2">
    <source>
        <dbReference type="Proteomes" id="UP000828390"/>
    </source>
</evidence>
<comment type="caution">
    <text evidence="1">The sequence shown here is derived from an EMBL/GenBank/DDBJ whole genome shotgun (WGS) entry which is preliminary data.</text>
</comment>
<organism evidence="1 2">
    <name type="scientific">Dreissena polymorpha</name>
    <name type="common">Zebra mussel</name>
    <name type="synonym">Mytilus polymorpha</name>
    <dbReference type="NCBI Taxonomy" id="45954"/>
    <lineage>
        <taxon>Eukaryota</taxon>
        <taxon>Metazoa</taxon>
        <taxon>Spiralia</taxon>
        <taxon>Lophotrochozoa</taxon>
        <taxon>Mollusca</taxon>
        <taxon>Bivalvia</taxon>
        <taxon>Autobranchia</taxon>
        <taxon>Heteroconchia</taxon>
        <taxon>Euheterodonta</taxon>
        <taxon>Imparidentia</taxon>
        <taxon>Neoheterodontei</taxon>
        <taxon>Myida</taxon>
        <taxon>Dreissenoidea</taxon>
        <taxon>Dreissenidae</taxon>
        <taxon>Dreissena</taxon>
    </lineage>
</organism>